<accession>A0ABW6JLP2</accession>
<evidence type="ECO:0000313" key="2">
    <source>
        <dbReference type="Proteomes" id="UP001600650"/>
    </source>
</evidence>
<evidence type="ECO:0008006" key="3">
    <source>
        <dbReference type="Google" id="ProtNLM"/>
    </source>
</evidence>
<comment type="caution">
    <text evidence="1">The sequence shown here is derived from an EMBL/GenBank/DDBJ whole genome shotgun (WGS) entry which is preliminary data.</text>
</comment>
<reference evidence="1 2" key="1">
    <citation type="submission" date="2024-09" db="EMBL/GenBank/DDBJ databases">
        <title>The Natural Products Discovery Center: Release of the First 8490 Sequenced Strains for Exploring Actinobacteria Biosynthetic Diversity.</title>
        <authorList>
            <person name="Kalkreuter E."/>
            <person name="Kautsar S.A."/>
            <person name="Yang D."/>
            <person name="Bader C.D."/>
            <person name="Teijaro C.N."/>
            <person name="Fluegel L."/>
            <person name="Davis C.M."/>
            <person name="Simpson J.R."/>
            <person name="Lauterbach L."/>
            <person name="Steele A.D."/>
            <person name="Gui C."/>
            <person name="Meng S."/>
            <person name="Li G."/>
            <person name="Viehrig K."/>
            <person name="Ye F."/>
            <person name="Su P."/>
            <person name="Kiefer A.F."/>
            <person name="Nichols A."/>
            <person name="Cepeda A.J."/>
            <person name="Yan W."/>
            <person name="Fan B."/>
            <person name="Jiang Y."/>
            <person name="Adhikari A."/>
            <person name="Zheng C.-J."/>
            <person name="Schuster L."/>
            <person name="Cowan T.M."/>
            <person name="Smanski M.J."/>
            <person name="Chevrette M.G."/>
            <person name="De Carvalho L.P.S."/>
            <person name="Shen B."/>
        </authorList>
    </citation>
    <scope>NUCLEOTIDE SEQUENCE [LARGE SCALE GENOMIC DNA]</scope>
    <source>
        <strain evidence="1 2">NPDC057399</strain>
    </source>
</reference>
<dbReference type="RefSeq" id="WP_381727115.1">
    <property type="nucleotide sequence ID" value="NZ_JBHVBU010000054.1"/>
</dbReference>
<gene>
    <name evidence="1" type="ORF">ACFU0X_19630</name>
</gene>
<dbReference type="EMBL" id="JBHVBU010000054">
    <property type="protein sequence ID" value="MFE7965210.1"/>
    <property type="molecule type" value="Genomic_DNA"/>
</dbReference>
<keyword evidence="2" id="KW-1185">Reference proteome</keyword>
<proteinExistence type="predicted"/>
<sequence length="366" mass="41144">MITYRDAETVTPDALRRMTPPEIDDLFAATYQERFRREEALARAWQRLYGAAGVRADYRTGRPVWPMNHRDLEQRALDGLRGGDTDTNPVGQDAKKHSASYTGWYTSLADAYRALVAARAALAALEVTELTLNTEFWRRGGWTRAYLVQTHDGHVHRTMDCPTCHKGEERTRFAWMTAYSGKTEEEIVKAAASRACTVCYPSAPVDTLKRPTTMFGPDELARAKAAEEKARRKAERDAKAKAAAITLPDGTPLRDEVDRDGRQTRAGNIVKTLRTAKTELNREAWYAEAWGDEHGRHARNMLHLARAIAWKEAGLPVRPEIDEKAVEVMYAETKLAEAVQELLAKARAKAVKEVAAARRKEARQGR</sequence>
<dbReference type="Proteomes" id="UP001600650">
    <property type="component" value="Unassembled WGS sequence"/>
</dbReference>
<protein>
    <recommendedName>
        <fullName evidence="3">Phage protein</fullName>
    </recommendedName>
</protein>
<name>A0ABW6JLP2_STRCE</name>
<organism evidence="1 2">
    <name type="scientific">Streptomyces cellulosae</name>
    <dbReference type="NCBI Taxonomy" id="1968"/>
    <lineage>
        <taxon>Bacteria</taxon>
        <taxon>Bacillati</taxon>
        <taxon>Actinomycetota</taxon>
        <taxon>Actinomycetes</taxon>
        <taxon>Kitasatosporales</taxon>
        <taxon>Streptomycetaceae</taxon>
        <taxon>Streptomyces</taxon>
    </lineage>
</organism>
<evidence type="ECO:0000313" key="1">
    <source>
        <dbReference type="EMBL" id="MFE7965210.1"/>
    </source>
</evidence>